<dbReference type="EMBL" id="JAYMRS010000013">
    <property type="protein sequence ID" value="MFB8770706.1"/>
    <property type="molecule type" value="Genomic_DNA"/>
</dbReference>
<feature type="compositionally biased region" description="Low complexity" evidence="8">
    <location>
        <begin position="85"/>
        <end position="107"/>
    </location>
</feature>
<comment type="catalytic activity">
    <reaction evidence="7">
        <text>a peptidoglycan chain = a peptidoglycan chain with N-acetyl-1,6-anhydromuramyl-[peptide] at the reducing end + a peptidoglycan chain with N-acetylglucosamine at the non-reducing end.</text>
        <dbReference type="EC" id="4.2.2.29"/>
    </reaction>
</comment>
<dbReference type="NCBIfam" id="TIGR00247">
    <property type="entry name" value="endolytic transglycosylase MltG"/>
    <property type="match status" value="1"/>
</dbReference>
<dbReference type="InterPro" id="IPR003770">
    <property type="entry name" value="MLTG-like"/>
</dbReference>
<keyword evidence="1 7" id="KW-1003">Cell membrane</keyword>
<gene>
    <name evidence="7 9" type="primary">mltG</name>
    <name evidence="9" type="ORF">VSQ78_23640</name>
</gene>
<sequence length="779" mass="84271">MTDRDDYPDSPYRGRADRQDGYDYDPLTDPLPTQPPSRGRRARPEPAPNPWAEPPAAARRAGPPTGDIPGGPPAPGRRRRPGPPAEGEAGPAVPPRRSGAADALRGGRAARGGRPSREPAAPGPEVPGAPGKAGADPTQEALAALANLGGAPAAPQETTGRERPARGTDAPLEEPPRRRRRARVEEAPEPRSSLWDDAEDEPTPAFFADEPEEPRGRRARRKRAAREEARARETGEFPSAPQEERPVGRRARRRARPEPEETVDGGAFAAAPFDDVAPEPEPEPEPGFTPEPEFEPEPKGRRGRRRRAPEPDSGAFPLPEEEPRRSGALPIPEEDEAEVESDPVPEEEPTGRRGRGRRRSRRVRKRPEPEPVVEDAPEEEPEEDDYEEESLEDIAASYGDSRATRRRAKAAKQRAKRLAAAKGGGGGGAPRRRRGKGFMILLALVLMLVIAGGGFVVMRTYVFPADYAGEGSGEIVITVEEGQSGTAVGRTLSDAGVVASVRAFTNALDQQEQGLTPGTYSLAEGMSGASAVAALLDQDNRLGGEVLIREGLRSDQILEKLADNTDVSLEELEAAYEQTDELGLPDYATEGPAGYLFPATYRFEPGTEAMSILRTMVTQHRQVTEAMNLEDRAADLGYDANEIMAIASIVQAESGGVDDMAKISRVVHNRLDIDMALQMDSTCFYAIGEYGIALDNDQRAACEADTSGFDTYHKTGLIPGPFVAPGEDAIEAALEPEEGDWLYFVATDPENGVTEFTDDYDEFLVLKDRFQETWGGGQN</sequence>
<dbReference type="HAMAP" id="MF_02065">
    <property type="entry name" value="MltG"/>
    <property type="match status" value="1"/>
</dbReference>
<keyword evidence="6 7" id="KW-0961">Cell wall biogenesis/degradation</keyword>
<feature type="site" description="Important for catalytic activity" evidence="7">
    <location>
        <position position="653"/>
    </location>
</feature>
<dbReference type="RefSeq" id="WP_357228038.1">
    <property type="nucleotide sequence ID" value="NZ_JAYMRS010000013.1"/>
</dbReference>
<comment type="subcellular location">
    <subcellularLocation>
        <location evidence="7">Cell membrane</location>
        <topology evidence="7">Single-pass membrane protein</topology>
    </subcellularLocation>
</comment>
<feature type="compositionally biased region" description="Basic residues" evidence="8">
    <location>
        <begin position="404"/>
        <end position="419"/>
    </location>
</feature>
<feature type="compositionally biased region" description="Low complexity" evidence="8">
    <location>
        <begin position="128"/>
        <end position="155"/>
    </location>
</feature>
<dbReference type="Gene3D" id="3.30.1490.480">
    <property type="entry name" value="Endolytic murein transglycosylase"/>
    <property type="match status" value="1"/>
</dbReference>
<dbReference type="PANTHER" id="PTHR30518">
    <property type="entry name" value="ENDOLYTIC MUREIN TRANSGLYCOSYLASE"/>
    <property type="match status" value="1"/>
</dbReference>
<dbReference type="Pfam" id="PF02618">
    <property type="entry name" value="YceG"/>
    <property type="match status" value="1"/>
</dbReference>
<feature type="transmembrane region" description="Helical" evidence="7">
    <location>
        <begin position="438"/>
        <end position="458"/>
    </location>
</feature>
<feature type="region of interest" description="Disordered" evidence="8">
    <location>
        <begin position="1"/>
        <end position="430"/>
    </location>
</feature>
<dbReference type="PANTHER" id="PTHR30518:SF2">
    <property type="entry name" value="ENDOLYTIC MUREIN TRANSGLYCOSYLASE"/>
    <property type="match status" value="1"/>
</dbReference>
<feature type="compositionally biased region" description="Acidic residues" evidence="8">
    <location>
        <begin position="332"/>
        <end position="348"/>
    </location>
</feature>
<feature type="compositionally biased region" description="Low complexity" evidence="8">
    <location>
        <begin position="54"/>
        <end position="67"/>
    </location>
</feature>
<proteinExistence type="inferred from homology"/>
<evidence type="ECO:0000256" key="1">
    <source>
        <dbReference type="ARBA" id="ARBA00022475"/>
    </source>
</evidence>
<evidence type="ECO:0000256" key="2">
    <source>
        <dbReference type="ARBA" id="ARBA00022692"/>
    </source>
</evidence>
<evidence type="ECO:0000256" key="4">
    <source>
        <dbReference type="ARBA" id="ARBA00023136"/>
    </source>
</evidence>
<comment type="similarity">
    <text evidence="7">Belongs to the transglycosylase MltG family.</text>
</comment>
<feature type="compositionally biased region" description="Acidic residues" evidence="8">
    <location>
        <begin position="371"/>
        <end position="392"/>
    </location>
</feature>
<keyword evidence="3 7" id="KW-1133">Transmembrane helix</keyword>
<feature type="compositionally biased region" description="Basic residues" evidence="8">
    <location>
        <begin position="352"/>
        <end position="365"/>
    </location>
</feature>
<evidence type="ECO:0000313" key="9">
    <source>
        <dbReference type="EMBL" id="MFB8770706.1"/>
    </source>
</evidence>
<keyword evidence="4 7" id="KW-0472">Membrane</keyword>
<evidence type="ECO:0000256" key="6">
    <source>
        <dbReference type="ARBA" id="ARBA00023316"/>
    </source>
</evidence>
<feature type="compositionally biased region" description="Basic and acidic residues" evidence="8">
    <location>
        <begin position="225"/>
        <end position="235"/>
    </location>
</feature>
<evidence type="ECO:0000256" key="7">
    <source>
        <dbReference type="HAMAP-Rule" id="MF_02065"/>
    </source>
</evidence>
<name>A0ABV5E1J0_9ACTN</name>
<feature type="compositionally biased region" description="Basic and acidic residues" evidence="8">
    <location>
        <begin position="1"/>
        <end position="21"/>
    </location>
</feature>
<keyword evidence="5 7" id="KW-0456">Lyase</keyword>
<accession>A0ABV5E1J0</accession>
<keyword evidence="2 7" id="KW-0812">Transmembrane</keyword>
<evidence type="ECO:0000256" key="8">
    <source>
        <dbReference type="SAM" id="MobiDB-lite"/>
    </source>
</evidence>
<evidence type="ECO:0000256" key="5">
    <source>
        <dbReference type="ARBA" id="ARBA00023239"/>
    </source>
</evidence>
<dbReference type="EC" id="4.2.2.29" evidence="7"/>
<feature type="compositionally biased region" description="Low complexity" evidence="8">
    <location>
        <begin position="264"/>
        <end position="275"/>
    </location>
</feature>
<organism evidence="9 10">
    <name type="scientific">Nocardiopsis alba</name>
    <dbReference type="NCBI Taxonomy" id="53437"/>
    <lineage>
        <taxon>Bacteria</taxon>
        <taxon>Bacillati</taxon>
        <taxon>Actinomycetota</taxon>
        <taxon>Actinomycetes</taxon>
        <taxon>Streptosporangiales</taxon>
        <taxon>Nocardiopsidaceae</taxon>
        <taxon>Nocardiopsis</taxon>
    </lineage>
</organism>
<evidence type="ECO:0000313" key="10">
    <source>
        <dbReference type="Proteomes" id="UP001585053"/>
    </source>
</evidence>
<reference evidence="9 10" key="1">
    <citation type="submission" date="2024-01" db="EMBL/GenBank/DDBJ databases">
        <title>Genome mining of biosynthetic gene clusters to explore secondary metabolites of Streptomyces sp.</title>
        <authorList>
            <person name="Baig A."/>
            <person name="Ajitkumar Shintre N."/>
            <person name="Kumar H."/>
            <person name="Anbarasu A."/>
            <person name="Ramaiah S."/>
        </authorList>
    </citation>
    <scope>NUCLEOTIDE SEQUENCE [LARGE SCALE GENOMIC DNA]</scope>
    <source>
        <strain evidence="9 10">A01</strain>
    </source>
</reference>
<comment type="caution">
    <text evidence="9">The sequence shown here is derived from an EMBL/GenBank/DDBJ whole genome shotgun (WGS) entry which is preliminary data.</text>
</comment>
<evidence type="ECO:0000256" key="3">
    <source>
        <dbReference type="ARBA" id="ARBA00022989"/>
    </source>
</evidence>
<dbReference type="Proteomes" id="UP001585053">
    <property type="component" value="Unassembled WGS sequence"/>
</dbReference>
<protein>
    <recommendedName>
        <fullName evidence="7">Endolytic murein transglycosylase</fullName>
        <ecNumber evidence="7">4.2.2.29</ecNumber>
    </recommendedName>
    <alternativeName>
        <fullName evidence="7">Peptidoglycan lytic transglycosylase</fullName>
    </alternativeName>
    <alternativeName>
        <fullName evidence="7">Peptidoglycan polymerization terminase</fullName>
    </alternativeName>
</protein>
<keyword evidence="10" id="KW-1185">Reference proteome</keyword>
<comment type="function">
    <text evidence="7">Functions as a peptidoglycan terminase that cleaves nascent peptidoglycan strands endolytically to terminate their elongation.</text>
</comment>